<evidence type="ECO:0000256" key="1">
    <source>
        <dbReference type="ARBA" id="ARBA00007884"/>
    </source>
</evidence>
<dbReference type="EMBL" id="SBKQ01000019">
    <property type="protein sequence ID" value="RXR28341.1"/>
    <property type="molecule type" value="Genomic_DNA"/>
</dbReference>
<dbReference type="OrthoDB" id="442188at2"/>
<protein>
    <submittedName>
        <fullName evidence="3">CIA30 family protein</fullName>
    </submittedName>
</protein>
<organism evidence="3 4">
    <name type="scientific">Flavobacterium piscinae</name>
    <dbReference type="NCBI Taxonomy" id="2506424"/>
    <lineage>
        <taxon>Bacteria</taxon>
        <taxon>Pseudomonadati</taxon>
        <taxon>Bacteroidota</taxon>
        <taxon>Flavobacteriia</taxon>
        <taxon>Flavobacteriales</taxon>
        <taxon>Flavobacteriaceae</taxon>
        <taxon>Flavobacterium</taxon>
    </lineage>
</organism>
<accession>A0A4Q1KFA8</accession>
<sequence>MIYDFNQNSSPRDWRIIDDGVMGGVSQGRFFINEEGNGVFAGTVSLENNGGFSSVRYLCDKVKVNKNSKVHIRLKGDGKEYQFRIKDTQNNYFSYIITFKTSGNWETITISLSDLYPSFRGRRLNLPNFESDSFEEIVFLIANKKNESFQLVLDKIELE</sequence>
<reference evidence="4" key="1">
    <citation type="submission" date="2019-01" db="EMBL/GenBank/DDBJ databases">
        <title>Cytophagaceae bacterium strain CAR-16.</title>
        <authorList>
            <person name="Chen W.-M."/>
        </authorList>
    </citation>
    <scope>NUCLEOTIDE SEQUENCE [LARGE SCALE GENOMIC DNA]</scope>
    <source>
        <strain evidence="4">ICH-30</strain>
    </source>
</reference>
<keyword evidence="4" id="KW-1185">Reference proteome</keyword>
<dbReference type="InterPro" id="IPR039131">
    <property type="entry name" value="NDUFAF1"/>
</dbReference>
<evidence type="ECO:0000313" key="4">
    <source>
        <dbReference type="Proteomes" id="UP000289734"/>
    </source>
</evidence>
<comment type="similarity">
    <text evidence="1">Belongs to the CIA30 family.</text>
</comment>
<dbReference type="InterPro" id="IPR008979">
    <property type="entry name" value="Galactose-bd-like_sf"/>
</dbReference>
<comment type="caution">
    <text evidence="3">The sequence shown here is derived from an EMBL/GenBank/DDBJ whole genome shotgun (WGS) entry which is preliminary data.</text>
</comment>
<name>A0A4Q1KFA8_9FLAO</name>
<dbReference type="InterPro" id="IPR013857">
    <property type="entry name" value="NADH-UbQ_OxRdtase-assoc_prot30"/>
</dbReference>
<dbReference type="AlphaFoldDB" id="A0A4Q1KFA8"/>
<evidence type="ECO:0000259" key="2">
    <source>
        <dbReference type="Pfam" id="PF08547"/>
    </source>
</evidence>
<evidence type="ECO:0000313" key="3">
    <source>
        <dbReference type="EMBL" id="RXR28341.1"/>
    </source>
</evidence>
<dbReference type="Pfam" id="PF08547">
    <property type="entry name" value="CIA30"/>
    <property type="match status" value="1"/>
</dbReference>
<dbReference type="PANTHER" id="PTHR13194:SF19">
    <property type="entry name" value="NAD(P)-BINDING ROSSMANN-FOLD SUPERFAMILY PROTEIN"/>
    <property type="match status" value="1"/>
</dbReference>
<dbReference type="Proteomes" id="UP000289734">
    <property type="component" value="Unassembled WGS sequence"/>
</dbReference>
<proteinExistence type="inferred from homology"/>
<dbReference type="PANTHER" id="PTHR13194">
    <property type="entry name" value="COMPLEX I INTERMEDIATE-ASSOCIATED PROTEIN 30"/>
    <property type="match status" value="1"/>
</dbReference>
<dbReference type="SUPFAM" id="SSF49785">
    <property type="entry name" value="Galactose-binding domain-like"/>
    <property type="match status" value="1"/>
</dbReference>
<feature type="domain" description="NADH:ubiquinone oxidoreductase intermediate-associated protein 30" evidence="2">
    <location>
        <begin position="3"/>
        <end position="152"/>
    </location>
</feature>
<gene>
    <name evidence="3" type="ORF">EQG68_14425</name>
</gene>